<evidence type="ECO:0000256" key="4">
    <source>
        <dbReference type="ARBA" id="ARBA00012564"/>
    </source>
</evidence>
<feature type="domain" description="Peptidase M1 membrane alanine aminopeptidase" evidence="14">
    <location>
        <begin position="275"/>
        <end position="465"/>
    </location>
</feature>
<evidence type="ECO:0000256" key="8">
    <source>
        <dbReference type="ARBA" id="ARBA00022801"/>
    </source>
</evidence>
<keyword evidence="17" id="KW-1185">Reference proteome</keyword>
<feature type="domain" description="Aminopeptidase N-like N-terminal" evidence="15">
    <location>
        <begin position="56"/>
        <end position="230"/>
    </location>
</feature>
<dbReference type="CDD" id="cd09603">
    <property type="entry name" value="M1_APN_like"/>
    <property type="match status" value="1"/>
</dbReference>
<keyword evidence="10" id="KW-0482">Metalloprotease</keyword>
<organism evidence="16 17">
    <name type="scientific">Streptomyces blastmyceticus</name>
    <dbReference type="NCBI Taxonomy" id="68180"/>
    <lineage>
        <taxon>Bacteria</taxon>
        <taxon>Bacillati</taxon>
        <taxon>Actinomycetota</taxon>
        <taxon>Actinomycetes</taxon>
        <taxon>Kitasatosporales</taxon>
        <taxon>Streptomycetaceae</taxon>
        <taxon>Streptomyces</taxon>
    </lineage>
</organism>
<name>A0ABN0XLR3_9ACTN</name>
<keyword evidence="8" id="KW-0378">Hydrolase</keyword>
<dbReference type="SUPFAM" id="SSF55486">
    <property type="entry name" value="Metalloproteases ('zincins'), catalytic domain"/>
    <property type="match status" value="1"/>
</dbReference>
<evidence type="ECO:0000259" key="15">
    <source>
        <dbReference type="Pfam" id="PF17900"/>
    </source>
</evidence>
<dbReference type="RefSeq" id="WP_344121379.1">
    <property type="nucleotide sequence ID" value="NZ_BAAABW010000026.1"/>
</dbReference>
<proteinExistence type="inferred from homology"/>
<evidence type="ECO:0000256" key="12">
    <source>
        <dbReference type="ARBA" id="ARBA00031533"/>
    </source>
</evidence>
<evidence type="ECO:0000256" key="9">
    <source>
        <dbReference type="ARBA" id="ARBA00022833"/>
    </source>
</evidence>
<evidence type="ECO:0000259" key="14">
    <source>
        <dbReference type="Pfam" id="PF01433"/>
    </source>
</evidence>
<dbReference type="Pfam" id="PF01433">
    <property type="entry name" value="Peptidase_M1"/>
    <property type="match status" value="1"/>
</dbReference>
<evidence type="ECO:0000256" key="10">
    <source>
        <dbReference type="ARBA" id="ARBA00023049"/>
    </source>
</evidence>
<sequence>MTLRDRFPCSRRAVLTAAAALPLAATAASTGDPAERVGGGTARYFPRHGSYGHRTLAYDLRLSYDPETAWLDGHARIDAVANQGTRRVELDLARLTVHSAEIDGRPATVQRRDGKAVLTAERPLVAGRPFTADIRYSGSPAPVRTPFGAIGWDRTGDGHDGTLVASQPLGAPSWFPCNDRPDDKAAYTVTVRVPGGHHALANGTLRERRDLDDGSVSWTYHHPGPMASYLAAVYTGRFTHETHDTESSGSPVPLRNAYPAHLADRARHDLARQPEMLRAFTKLFGPYPFETYGAVVVDAELAAPVENQTLSVFGSNHMDGKRGWETLVAHEIAHQWYGNSVSLADWRHIWLNEGFATYAEWLWSEHLEEDDAHTLAVQAWRQLSEGRQNLRIGDPGRSRLFDDRIYVRGACTLHALRLALGDERFFTVLRTWHAAHRGGSADTDAFVAHAERTAGRPLADLIHPWLFDKTLPDFPERSTAV</sequence>
<dbReference type="Gene3D" id="2.60.40.1730">
    <property type="entry name" value="tricorn interacting facor f3 domain"/>
    <property type="match status" value="1"/>
</dbReference>
<dbReference type="InterPro" id="IPR014782">
    <property type="entry name" value="Peptidase_M1_dom"/>
</dbReference>
<evidence type="ECO:0000256" key="7">
    <source>
        <dbReference type="ARBA" id="ARBA00022723"/>
    </source>
</evidence>
<reference evidence="16 17" key="1">
    <citation type="journal article" date="2019" name="Int. J. Syst. Evol. Microbiol.">
        <title>The Global Catalogue of Microorganisms (GCM) 10K type strain sequencing project: providing services to taxonomists for standard genome sequencing and annotation.</title>
        <authorList>
            <consortium name="The Broad Institute Genomics Platform"/>
            <consortium name="The Broad Institute Genome Sequencing Center for Infectious Disease"/>
            <person name="Wu L."/>
            <person name="Ma J."/>
        </authorList>
    </citation>
    <scope>NUCLEOTIDE SEQUENCE [LARGE SCALE GENOMIC DNA]</scope>
    <source>
        <strain evidence="16 17">JCM 4565</strain>
    </source>
</reference>
<dbReference type="InterPro" id="IPR050344">
    <property type="entry name" value="Peptidase_M1_aminopeptidases"/>
</dbReference>
<dbReference type="InterPro" id="IPR027268">
    <property type="entry name" value="Peptidase_M4/M1_CTD_sf"/>
</dbReference>
<dbReference type="PRINTS" id="PR00756">
    <property type="entry name" value="ALADIPTASE"/>
</dbReference>
<evidence type="ECO:0000256" key="3">
    <source>
        <dbReference type="ARBA" id="ARBA00010136"/>
    </source>
</evidence>
<dbReference type="PANTHER" id="PTHR11533">
    <property type="entry name" value="PROTEASE M1 ZINC METALLOPROTEASE"/>
    <property type="match status" value="1"/>
</dbReference>
<evidence type="ECO:0000256" key="2">
    <source>
        <dbReference type="ARBA" id="ARBA00001947"/>
    </source>
</evidence>
<feature type="chain" id="PRO_5046176190" description="Aminopeptidase N" evidence="13">
    <location>
        <begin position="28"/>
        <end position="481"/>
    </location>
</feature>
<keyword evidence="13" id="KW-0732">Signal</keyword>
<comment type="similarity">
    <text evidence="3">Belongs to the peptidase M1 family.</text>
</comment>
<evidence type="ECO:0000313" key="16">
    <source>
        <dbReference type="EMBL" id="GAA0367496.1"/>
    </source>
</evidence>
<gene>
    <name evidence="16" type="ORF">GCM10010319_51770</name>
</gene>
<dbReference type="EC" id="3.4.11.2" evidence="4"/>
<dbReference type="InterPro" id="IPR045357">
    <property type="entry name" value="Aminopeptidase_N-like_N"/>
</dbReference>
<dbReference type="SUPFAM" id="SSF63737">
    <property type="entry name" value="Leukotriene A4 hydrolase N-terminal domain"/>
    <property type="match status" value="1"/>
</dbReference>
<evidence type="ECO:0000256" key="13">
    <source>
        <dbReference type="SAM" id="SignalP"/>
    </source>
</evidence>
<keyword evidence="7" id="KW-0479">Metal-binding</keyword>
<keyword evidence="9" id="KW-0862">Zinc</keyword>
<protein>
    <recommendedName>
        <fullName evidence="5">Aminopeptidase N</fullName>
        <ecNumber evidence="4">3.4.11.2</ecNumber>
    </recommendedName>
    <alternativeName>
        <fullName evidence="11">Alanine aminopeptidase</fullName>
    </alternativeName>
    <alternativeName>
        <fullName evidence="12">Lysyl aminopeptidase</fullName>
    </alternativeName>
</protein>
<dbReference type="PROSITE" id="PS51318">
    <property type="entry name" value="TAT"/>
    <property type="match status" value="1"/>
</dbReference>
<feature type="signal peptide" evidence="13">
    <location>
        <begin position="1"/>
        <end position="27"/>
    </location>
</feature>
<evidence type="ECO:0000256" key="5">
    <source>
        <dbReference type="ARBA" id="ARBA00015611"/>
    </source>
</evidence>
<dbReference type="InterPro" id="IPR001930">
    <property type="entry name" value="Peptidase_M1"/>
</dbReference>
<evidence type="ECO:0000256" key="1">
    <source>
        <dbReference type="ARBA" id="ARBA00000098"/>
    </source>
</evidence>
<dbReference type="Proteomes" id="UP001500063">
    <property type="component" value="Unassembled WGS sequence"/>
</dbReference>
<dbReference type="EMBL" id="BAAABW010000026">
    <property type="protein sequence ID" value="GAA0367496.1"/>
    <property type="molecule type" value="Genomic_DNA"/>
</dbReference>
<comment type="caution">
    <text evidence="16">The sequence shown here is derived from an EMBL/GenBank/DDBJ whole genome shotgun (WGS) entry which is preliminary data.</text>
</comment>
<evidence type="ECO:0000256" key="11">
    <source>
        <dbReference type="ARBA" id="ARBA00029811"/>
    </source>
</evidence>
<accession>A0ABN0XLR3</accession>
<comment type="catalytic activity">
    <reaction evidence="1">
        <text>Release of an N-terminal amino acid, Xaa-|-Yaa- from a peptide, amide or arylamide. Xaa is preferably Ala, but may be most amino acids including Pro (slow action). When a terminal hydrophobic residue is followed by a prolyl residue, the two may be released as an intact Xaa-Pro dipeptide.</text>
        <dbReference type="EC" id="3.4.11.2"/>
    </reaction>
</comment>
<keyword evidence="6" id="KW-0645">Protease</keyword>
<comment type="cofactor">
    <cofactor evidence="2">
        <name>Zn(2+)</name>
        <dbReference type="ChEBI" id="CHEBI:29105"/>
    </cofactor>
</comment>
<dbReference type="InterPro" id="IPR006311">
    <property type="entry name" value="TAT_signal"/>
</dbReference>
<dbReference type="InterPro" id="IPR042097">
    <property type="entry name" value="Aminopeptidase_N-like_N_sf"/>
</dbReference>
<dbReference type="PANTHER" id="PTHR11533:SF297">
    <property type="entry name" value="AMINOPEPTIDASE N"/>
    <property type="match status" value="1"/>
</dbReference>
<dbReference type="Gene3D" id="1.10.390.10">
    <property type="entry name" value="Neutral Protease Domain 2"/>
    <property type="match status" value="1"/>
</dbReference>
<evidence type="ECO:0000313" key="17">
    <source>
        <dbReference type="Proteomes" id="UP001500063"/>
    </source>
</evidence>
<dbReference type="Pfam" id="PF17900">
    <property type="entry name" value="Peptidase_M1_N"/>
    <property type="match status" value="1"/>
</dbReference>
<evidence type="ECO:0000256" key="6">
    <source>
        <dbReference type="ARBA" id="ARBA00022670"/>
    </source>
</evidence>